<comment type="cofactor">
    <cofactor evidence="1">
        <name>Mg(2+)</name>
        <dbReference type="ChEBI" id="CHEBI:18420"/>
    </cofactor>
</comment>
<keyword evidence="6" id="KW-0414">Isoprene biosynthesis</keyword>
<evidence type="ECO:0000256" key="5">
    <source>
        <dbReference type="ARBA" id="ARBA00022842"/>
    </source>
</evidence>
<evidence type="ECO:0000256" key="2">
    <source>
        <dbReference type="ARBA" id="ARBA00006706"/>
    </source>
</evidence>
<dbReference type="CDD" id="cd00685">
    <property type="entry name" value="Trans_IPPS_HT"/>
    <property type="match status" value="1"/>
</dbReference>
<evidence type="ECO:0000256" key="7">
    <source>
        <dbReference type="RuleBase" id="RU004466"/>
    </source>
</evidence>
<dbReference type="Gene3D" id="1.10.600.10">
    <property type="entry name" value="Farnesyl Diphosphate Synthase"/>
    <property type="match status" value="1"/>
</dbReference>
<evidence type="ECO:0000256" key="1">
    <source>
        <dbReference type="ARBA" id="ARBA00001946"/>
    </source>
</evidence>
<reference evidence="8 9" key="1">
    <citation type="submission" date="2013-02" db="EMBL/GenBank/DDBJ databases">
        <title>The complete genome sequence of Corynebacterium vitaeruminis DSM 20294.</title>
        <authorList>
            <person name="Ruckert C."/>
            <person name="Albersmeier A."/>
            <person name="Kalinowski J."/>
        </authorList>
    </citation>
    <scope>NUCLEOTIDE SEQUENCE [LARGE SCALE GENOMIC DNA]</scope>
    <source>
        <strain evidence="9">ATCC 10234</strain>
    </source>
</reference>
<dbReference type="PROSITE" id="PS00444">
    <property type="entry name" value="POLYPRENYL_SYNTHASE_2"/>
    <property type="match status" value="1"/>
</dbReference>
<dbReference type="InterPro" id="IPR008949">
    <property type="entry name" value="Isoprenoid_synthase_dom_sf"/>
</dbReference>
<protein>
    <submittedName>
        <fullName evidence="8">Geranylgeranyl pyrophosphate synthase</fullName>
    </submittedName>
</protein>
<dbReference type="PATRIC" id="fig|1224164.3.peg.1823"/>
<comment type="similarity">
    <text evidence="2 7">Belongs to the FPP/GGPP synthase family.</text>
</comment>
<evidence type="ECO:0000256" key="4">
    <source>
        <dbReference type="ARBA" id="ARBA00022723"/>
    </source>
</evidence>
<evidence type="ECO:0000313" key="8">
    <source>
        <dbReference type="EMBL" id="AHI23191.1"/>
    </source>
</evidence>
<keyword evidence="5" id="KW-0460">Magnesium</keyword>
<dbReference type="STRING" id="1224164.B843_09030"/>
<dbReference type="InterPro" id="IPR000092">
    <property type="entry name" value="Polyprenyl_synt"/>
</dbReference>
<dbReference type="GO" id="GO:0004659">
    <property type="term" value="F:prenyltransferase activity"/>
    <property type="evidence" value="ECO:0007669"/>
    <property type="project" value="InterPro"/>
</dbReference>
<dbReference type="KEGG" id="cvt:B843_09030"/>
<dbReference type="PANTHER" id="PTHR43281:SF1">
    <property type="entry name" value="FARNESYL DIPHOSPHATE SYNTHASE"/>
    <property type="match status" value="1"/>
</dbReference>
<keyword evidence="4" id="KW-0479">Metal-binding</keyword>
<dbReference type="PANTHER" id="PTHR43281">
    <property type="entry name" value="FARNESYL DIPHOSPHATE SYNTHASE"/>
    <property type="match status" value="1"/>
</dbReference>
<keyword evidence="9" id="KW-1185">Reference proteome</keyword>
<dbReference type="SUPFAM" id="SSF48576">
    <property type="entry name" value="Terpenoid synthases"/>
    <property type="match status" value="1"/>
</dbReference>
<accession>W5Y1Q1</accession>
<dbReference type="HOGENOM" id="CLU_014015_2_1_11"/>
<sequence length="371" mass="39115">MPTAAPDFSSAPIGLSDIPGHVEACLEGFFDEQAAAVAEIGAPVAESVDLLRAYVLGGGKRIRPTYAWAGFGAVGGWKDGEYNPDAVLRAVSSLEFIQACALIHDDYIDSSDTRRGNPTIHRIAEGQHRADGWAGSSEHFGASLSILIGDLAMVWADDMFHGSGVPEEARARAFSPWRGMRTEVIGGQILDITNEASGSESLERAQKVNRFKTAAYTIERPLHIGAALAGGSEEQIDALRAYGHDIGIAFQLRDDLLGVFGDPAVTGKPAGDDLREGKRTVLVAKALERADAAGDTATALFIRQGVGTVTAPDDIARLAEAIRSTGAEDDVEALIGELTKQGLDRLGQASFVPGAVEALEALALKATARRV</sequence>
<organism evidence="8 9">
    <name type="scientific">Corynebacterium vitaeruminis DSM 20294</name>
    <dbReference type="NCBI Taxonomy" id="1224164"/>
    <lineage>
        <taxon>Bacteria</taxon>
        <taxon>Bacillati</taxon>
        <taxon>Actinomycetota</taxon>
        <taxon>Actinomycetes</taxon>
        <taxon>Mycobacteriales</taxon>
        <taxon>Corynebacteriaceae</taxon>
        <taxon>Corynebacterium</taxon>
    </lineage>
</organism>
<dbReference type="PROSITE" id="PS00723">
    <property type="entry name" value="POLYPRENYL_SYNTHASE_1"/>
    <property type="match status" value="1"/>
</dbReference>
<dbReference type="eggNOG" id="COG0142">
    <property type="taxonomic scope" value="Bacteria"/>
</dbReference>
<evidence type="ECO:0000313" key="9">
    <source>
        <dbReference type="Proteomes" id="UP000019222"/>
    </source>
</evidence>
<dbReference type="SFLD" id="SFLDG01017">
    <property type="entry name" value="Polyprenyl_Transferase_Like"/>
    <property type="match status" value="1"/>
</dbReference>
<dbReference type="SFLD" id="SFLDS00005">
    <property type="entry name" value="Isoprenoid_Synthase_Type_I"/>
    <property type="match status" value="1"/>
</dbReference>
<name>W5Y1Q1_9CORY</name>
<keyword evidence="3 7" id="KW-0808">Transferase</keyword>
<evidence type="ECO:0000256" key="3">
    <source>
        <dbReference type="ARBA" id="ARBA00022679"/>
    </source>
</evidence>
<proteinExistence type="inferred from homology"/>
<dbReference type="GO" id="GO:0046872">
    <property type="term" value="F:metal ion binding"/>
    <property type="evidence" value="ECO:0007669"/>
    <property type="project" value="UniProtKB-KW"/>
</dbReference>
<dbReference type="AlphaFoldDB" id="W5Y1Q1"/>
<evidence type="ECO:0000256" key="6">
    <source>
        <dbReference type="ARBA" id="ARBA00023229"/>
    </source>
</evidence>
<dbReference type="Pfam" id="PF00348">
    <property type="entry name" value="polyprenyl_synt"/>
    <property type="match status" value="1"/>
</dbReference>
<dbReference type="Proteomes" id="UP000019222">
    <property type="component" value="Chromosome"/>
</dbReference>
<dbReference type="EMBL" id="CP004353">
    <property type="protein sequence ID" value="AHI23191.1"/>
    <property type="molecule type" value="Genomic_DNA"/>
</dbReference>
<dbReference type="RefSeq" id="WP_025253207.1">
    <property type="nucleotide sequence ID" value="NZ_CP004353.1"/>
</dbReference>
<gene>
    <name evidence="8" type="ORF">B843_09030</name>
</gene>
<dbReference type="GO" id="GO:0008299">
    <property type="term" value="P:isoprenoid biosynthetic process"/>
    <property type="evidence" value="ECO:0007669"/>
    <property type="project" value="UniProtKB-KW"/>
</dbReference>
<dbReference type="InterPro" id="IPR033749">
    <property type="entry name" value="Polyprenyl_synt_CS"/>
</dbReference>